<dbReference type="EMBL" id="JBEDUW010000003">
    <property type="protein sequence ID" value="KAK9938663.1"/>
    <property type="molecule type" value="Genomic_DNA"/>
</dbReference>
<accession>A0AAW1XPK1</accession>
<keyword evidence="1" id="KW-0175">Coiled coil</keyword>
<feature type="coiled-coil region" evidence="1">
    <location>
        <begin position="22"/>
        <end position="63"/>
    </location>
</feature>
<protein>
    <submittedName>
        <fullName evidence="2">Uncharacterized protein</fullName>
    </submittedName>
</protein>
<evidence type="ECO:0000313" key="3">
    <source>
        <dbReference type="Proteomes" id="UP001457282"/>
    </source>
</evidence>
<organism evidence="2 3">
    <name type="scientific">Rubus argutus</name>
    <name type="common">Southern blackberry</name>
    <dbReference type="NCBI Taxonomy" id="59490"/>
    <lineage>
        <taxon>Eukaryota</taxon>
        <taxon>Viridiplantae</taxon>
        <taxon>Streptophyta</taxon>
        <taxon>Embryophyta</taxon>
        <taxon>Tracheophyta</taxon>
        <taxon>Spermatophyta</taxon>
        <taxon>Magnoliopsida</taxon>
        <taxon>eudicotyledons</taxon>
        <taxon>Gunneridae</taxon>
        <taxon>Pentapetalae</taxon>
        <taxon>rosids</taxon>
        <taxon>fabids</taxon>
        <taxon>Rosales</taxon>
        <taxon>Rosaceae</taxon>
        <taxon>Rosoideae</taxon>
        <taxon>Rosoideae incertae sedis</taxon>
        <taxon>Rubus</taxon>
    </lineage>
</organism>
<sequence length="76" mass="8897">MHQVLNKFALSFLTFPLPRNMRVKRAAKLKRLRKDVDDLEIEKKRLRVKLELARRDLANAEGVEEIDVDYELGYGG</sequence>
<keyword evidence="3" id="KW-1185">Reference proteome</keyword>
<evidence type="ECO:0000256" key="1">
    <source>
        <dbReference type="SAM" id="Coils"/>
    </source>
</evidence>
<reference evidence="2 3" key="1">
    <citation type="journal article" date="2023" name="G3 (Bethesda)">
        <title>A chromosome-length genome assembly and annotation of blackberry (Rubus argutus, cv. 'Hillquist').</title>
        <authorList>
            <person name="Bruna T."/>
            <person name="Aryal R."/>
            <person name="Dudchenko O."/>
            <person name="Sargent D.J."/>
            <person name="Mead D."/>
            <person name="Buti M."/>
            <person name="Cavallini A."/>
            <person name="Hytonen T."/>
            <person name="Andres J."/>
            <person name="Pham M."/>
            <person name="Weisz D."/>
            <person name="Mascagni F."/>
            <person name="Usai G."/>
            <person name="Natali L."/>
            <person name="Bassil N."/>
            <person name="Fernandez G.E."/>
            <person name="Lomsadze A."/>
            <person name="Armour M."/>
            <person name="Olukolu B."/>
            <person name="Poorten T."/>
            <person name="Britton C."/>
            <person name="Davik J."/>
            <person name="Ashrafi H."/>
            <person name="Aiden E.L."/>
            <person name="Borodovsky M."/>
            <person name="Worthington M."/>
        </authorList>
    </citation>
    <scope>NUCLEOTIDE SEQUENCE [LARGE SCALE GENOMIC DNA]</scope>
    <source>
        <strain evidence="2">PI 553951</strain>
    </source>
</reference>
<proteinExistence type="predicted"/>
<name>A0AAW1XPK1_RUBAR</name>
<evidence type="ECO:0000313" key="2">
    <source>
        <dbReference type="EMBL" id="KAK9938663.1"/>
    </source>
</evidence>
<gene>
    <name evidence="2" type="ORF">M0R45_015387</name>
</gene>
<comment type="caution">
    <text evidence="2">The sequence shown here is derived from an EMBL/GenBank/DDBJ whole genome shotgun (WGS) entry which is preliminary data.</text>
</comment>
<dbReference type="AlphaFoldDB" id="A0AAW1XPK1"/>
<dbReference type="Proteomes" id="UP001457282">
    <property type="component" value="Unassembled WGS sequence"/>
</dbReference>